<dbReference type="RefSeq" id="WP_188954676.1">
    <property type="nucleotide sequence ID" value="NZ_BMIB01000003.1"/>
</dbReference>
<accession>A0A917J0R2</accession>
<evidence type="ECO:0000259" key="2">
    <source>
        <dbReference type="Pfam" id="PF10022"/>
    </source>
</evidence>
<sequence length="679" mass="76691">MKKYILSCGLLLTVLATRAQDSVWMQHKRVANQPLFTVENPDYTASPFTGMTRKHWKDAALYLLSGAFSYIDSPDDPMQFPKQPGKSYPRNQGGVVTEKLEGLCRTLFVAAPLLKENPELIVHGIKVGDYYRKQLVKLITPGNDSYVKPRSSTTGPTQTLVEFGGLAVSLFTIPEVLWEPLTAEQKETLARTMISYGDGPTVGSNWKFFNIFVLSFFKDKGYTVNEKLLKEYIEKSLEHYRGDGWYNDAPAYDYYSMWAFQMYGTLWSKFFGDKYYPAYAKQFRANFSDLKGNYPYMFSRVGEMIMWGRSIAYRMGAIVPFPLMGLEKDAAVNYGWMRRIASGVLLQFLRNPSFLEDNIPAIGFYGAFEPAVQSYSCRGSVFWMAKAFLGLLVPGESDFWTATENEGAWQKELKKGQVYNKLQDSSHILITDYPNIGAAELRAWCHVKAVGAWEQFRSSENYNRLSYNSAFPWQADGPRGEVAMNYVFLNDKKEWEPARLFTYKKFENGIYYRDVEMETRKNIRLQLADMPLPNGILRVDKNSSDADAAVRLGHYALPAVKGAIKTTTRKVKGYTATIINNGVYQLAMVPLKGWTKAEAVAATGLHPVAQESTVINTAADFKASPKPDQAIYVTLLLWKKAGEAWTDNELLPVKKLTVSADAGTVTVILADKSVKQIKY</sequence>
<dbReference type="Proteomes" id="UP000627292">
    <property type="component" value="Unassembled WGS sequence"/>
</dbReference>
<feature type="signal peptide" evidence="1">
    <location>
        <begin position="1"/>
        <end position="19"/>
    </location>
</feature>
<comment type="caution">
    <text evidence="3">The sequence shown here is derived from an EMBL/GenBank/DDBJ whole genome shotgun (WGS) entry which is preliminary data.</text>
</comment>
<organism evidence="3 4">
    <name type="scientific">Filimonas zeae</name>
    <dbReference type="NCBI Taxonomy" id="1737353"/>
    <lineage>
        <taxon>Bacteria</taxon>
        <taxon>Pseudomonadati</taxon>
        <taxon>Bacteroidota</taxon>
        <taxon>Chitinophagia</taxon>
        <taxon>Chitinophagales</taxon>
        <taxon>Chitinophagaceae</taxon>
        <taxon>Filimonas</taxon>
    </lineage>
</organism>
<name>A0A917J0R2_9BACT</name>
<dbReference type="PANTHER" id="PTHR35339:SF4">
    <property type="entry name" value="LINALOOL DEHYDRATASE_ISOMERASE DOMAIN-CONTAINING PROTEIN"/>
    <property type="match status" value="1"/>
</dbReference>
<dbReference type="InterPro" id="IPR016624">
    <property type="entry name" value="UCP014753"/>
</dbReference>
<dbReference type="EMBL" id="BMIB01000003">
    <property type="protein sequence ID" value="GGH73649.1"/>
    <property type="molecule type" value="Genomic_DNA"/>
</dbReference>
<gene>
    <name evidence="3" type="ORF">GCM10011379_35390</name>
</gene>
<dbReference type="Pfam" id="PF10022">
    <property type="entry name" value="DUF2264"/>
    <property type="match status" value="1"/>
</dbReference>
<feature type="chain" id="PRO_5037102780" description="DUF2264 domain-containing protein" evidence="1">
    <location>
        <begin position="20"/>
        <end position="679"/>
    </location>
</feature>
<evidence type="ECO:0000313" key="4">
    <source>
        <dbReference type="Proteomes" id="UP000627292"/>
    </source>
</evidence>
<proteinExistence type="predicted"/>
<feature type="domain" description="DUF2264" evidence="2">
    <location>
        <begin position="52"/>
        <end position="405"/>
    </location>
</feature>
<dbReference type="AlphaFoldDB" id="A0A917J0R2"/>
<dbReference type="PANTHER" id="PTHR35339">
    <property type="entry name" value="LINALOOL DEHYDRATASE_ISOMERASE DOMAIN-CONTAINING PROTEIN"/>
    <property type="match status" value="1"/>
</dbReference>
<reference evidence="3" key="2">
    <citation type="submission" date="2020-09" db="EMBL/GenBank/DDBJ databases">
        <authorList>
            <person name="Sun Q."/>
            <person name="Zhou Y."/>
        </authorList>
    </citation>
    <scope>NUCLEOTIDE SEQUENCE</scope>
    <source>
        <strain evidence="3">CGMCC 1.15290</strain>
    </source>
</reference>
<reference evidence="3" key="1">
    <citation type="journal article" date="2014" name="Int. J. Syst. Evol. Microbiol.">
        <title>Complete genome sequence of Corynebacterium casei LMG S-19264T (=DSM 44701T), isolated from a smear-ripened cheese.</title>
        <authorList>
            <consortium name="US DOE Joint Genome Institute (JGI-PGF)"/>
            <person name="Walter F."/>
            <person name="Albersmeier A."/>
            <person name="Kalinowski J."/>
            <person name="Ruckert C."/>
        </authorList>
    </citation>
    <scope>NUCLEOTIDE SEQUENCE</scope>
    <source>
        <strain evidence="3">CGMCC 1.15290</strain>
    </source>
</reference>
<evidence type="ECO:0000256" key="1">
    <source>
        <dbReference type="SAM" id="SignalP"/>
    </source>
</evidence>
<evidence type="ECO:0000313" key="3">
    <source>
        <dbReference type="EMBL" id="GGH73649.1"/>
    </source>
</evidence>
<dbReference type="PIRSF" id="PIRSF014753">
    <property type="entry name" value="UCP014753"/>
    <property type="match status" value="1"/>
</dbReference>
<dbReference type="InterPro" id="IPR049349">
    <property type="entry name" value="DUF2264_N"/>
</dbReference>
<protein>
    <recommendedName>
        <fullName evidence="2">DUF2264 domain-containing protein</fullName>
    </recommendedName>
</protein>
<keyword evidence="1" id="KW-0732">Signal</keyword>
<keyword evidence="4" id="KW-1185">Reference proteome</keyword>